<dbReference type="PRINTS" id="PR00039">
    <property type="entry name" value="HTHLYSR"/>
</dbReference>
<dbReference type="InterPro" id="IPR000847">
    <property type="entry name" value="LysR_HTH_N"/>
</dbReference>
<dbReference type="EMBL" id="WKJL01000031">
    <property type="protein sequence ID" value="MRW87676.1"/>
    <property type="molecule type" value="Genomic_DNA"/>
</dbReference>
<keyword evidence="7" id="KW-1185">Reference proteome</keyword>
<sequence>MQFSNYNEILAFIAVAKEGSFTKAAAKLGVSQSALSQTIRTLEQRLDLRLLVRTTRSVSPTEAGEHMLRTVAPRFDEIEAELAVLSERRLKPAGTIRISAGEHAALTVLQPKLTELLLQYPDIHVELIAENRMTDIVADRYDAGVRLGDQVAKDMIAVRISTDLRWLVVGAPSYFERHPTPLTPQELTQHNCINMRLPTHGGIYIWDFAKDGKDVKVRVEGQLVFNNLGLRIKSALDGLGLAFLPEDQVRPYIEQGRLMPVLEDWCPASPGYRLYYPSRRHPSSAFTLLVDALRYPG</sequence>
<dbReference type="GO" id="GO:0043565">
    <property type="term" value="F:sequence-specific DNA binding"/>
    <property type="evidence" value="ECO:0007669"/>
    <property type="project" value="TreeGrafter"/>
</dbReference>
<dbReference type="PROSITE" id="PS50931">
    <property type="entry name" value="HTH_LYSR"/>
    <property type="match status" value="1"/>
</dbReference>
<dbReference type="Gene3D" id="1.10.10.10">
    <property type="entry name" value="Winged helix-like DNA-binding domain superfamily/Winged helix DNA-binding domain"/>
    <property type="match status" value="1"/>
</dbReference>
<gene>
    <name evidence="6" type="ORF">GJ698_26750</name>
</gene>
<dbReference type="GO" id="GO:0006351">
    <property type="term" value="P:DNA-templated transcription"/>
    <property type="evidence" value="ECO:0007669"/>
    <property type="project" value="TreeGrafter"/>
</dbReference>
<keyword evidence="4" id="KW-0804">Transcription</keyword>
<feature type="domain" description="HTH lysR-type" evidence="5">
    <location>
        <begin position="1"/>
        <end position="61"/>
    </location>
</feature>
<comment type="caution">
    <text evidence="6">The sequence shown here is derived from an EMBL/GenBank/DDBJ whole genome shotgun (WGS) entry which is preliminary data.</text>
</comment>
<evidence type="ECO:0000256" key="2">
    <source>
        <dbReference type="ARBA" id="ARBA00023015"/>
    </source>
</evidence>
<dbReference type="PANTHER" id="PTHR30537">
    <property type="entry name" value="HTH-TYPE TRANSCRIPTIONAL REGULATOR"/>
    <property type="match status" value="1"/>
</dbReference>
<organism evidence="6 7">
    <name type="scientific">Duganella aquatilis</name>
    <dbReference type="NCBI Taxonomy" id="2666082"/>
    <lineage>
        <taxon>Bacteria</taxon>
        <taxon>Pseudomonadati</taxon>
        <taxon>Pseudomonadota</taxon>
        <taxon>Betaproteobacteria</taxon>
        <taxon>Burkholderiales</taxon>
        <taxon>Oxalobacteraceae</taxon>
        <taxon>Telluria group</taxon>
        <taxon>Duganella</taxon>
    </lineage>
</organism>
<dbReference type="CDD" id="cd08474">
    <property type="entry name" value="PBP2_CrgA_like_5"/>
    <property type="match status" value="1"/>
</dbReference>
<dbReference type="InterPro" id="IPR058163">
    <property type="entry name" value="LysR-type_TF_proteobact-type"/>
</dbReference>
<keyword evidence="2" id="KW-0805">Transcription regulation</keyword>
<evidence type="ECO:0000256" key="1">
    <source>
        <dbReference type="ARBA" id="ARBA00009437"/>
    </source>
</evidence>
<accession>A0A844DFC1</accession>
<dbReference type="Proteomes" id="UP000439986">
    <property type="component" value="Unassembled WGS sequence"/>
</dbReference>
<evidence type="ECO:0000313" key="7">
    <source>
        <dbReference type="Proteomes" id="UP000439986"/>
    </source>
</evidence>
<dbReference type="SUPFAM" id="SSF46785">
    <property type="entry name" value="Winged helix' DNA-binding domain"/>
    <property type="match status" value="1"/>
</dbReference>
<comment type="similarity">
    <text evidence="1">Belongs to the LysR transcriptional regulatory family.</text>
</comment>
<dbReference type="GO" id="GO:0003700">
    <property type="term" value="F:DNA-binding transcription factor activity"/>
    <property type="evidence" value="ECO:0007669"/>
    <property type="project" value="InterPro"/>
</dbReference>
<dbReference type="RefSeq" id="WP_154360916.1">
    <property type="nucleotide sequence ID" value="NZ_WKJL01000031.1"/>
</dbReference>
<evidence type="ECO:0000259" key="5">
    <source>
        <dbReference type="PROSITE" id="PS50931"/>
    </source>
</evidence>
<keyword evidence="3" id="KW-0238">DNA-binding</keyword>
<evidence type="ECO:0000256" key="3">
    <source>
        <dbReference type="ARBA" id="ARBA00023125"/>
    </source>
</evidence>
<dbReference type="Pfam" id="PF03466">
    <property type="entry name" value="LysR_substrate"/>
    <property type="match status" value="1"/>
</dbReference>
<dbReference type="FunFam" id="1.10.10.10:FF:000001">
    <property type="entry name" value="LysR family transcriptional regulator"/>
    <property type="match status" value="1"/>
</dbReference>
<reference evidence="6 7" key="1">
    <citation type="submission" date="2019-11" db="EMBL/GenBank/DDBJ databases">
        <title>Novel species isolated from a subtropical stream in China.</title>
        <authorList>
            <person name="Lu H."/>
        </authorList>
    </citation>
    <scope>NUCLEOTIDE SEQUENCE [LARGE SCALE GENOMIC DNA]</scope>
    <source>
        <strain evidence="6 7">FT26W</strain>
    </source>
</reference>
<name>A0A844DFC1_9BURK</name>
<dbReference type="PANTHER" id="PTHR30537:SF1">
    <property type="entry name" value="HTH-TYPE TRANSCRIPTIONAL REGULATOR PGRR"/>
    <property type="match status" value="1"/>
</dbReference>
<dbReference type="InterPro" id="IPR036388">
    <property type="entry name" value="WH-like_DNA-bd_sf"/>
</dbReference>
<dbReference type="InterPro" id="IPR005119">
    <property type="entry name" value="LysR_subst-bd"/>
</dbReference>
<dbReference type="Gene3D" id="3.40.190.290">
    <property type="match status" value="1"/>
</dbReference>
<dbReference type="InterPro" id="IPR036390">
    <property type="entry name" value="WH_DNA-bd_sf"/>
</dbReference>
<dbReference type="SUPFAM" id="SSF53850">
    <property type="entry name" value="Periplasmic binding protein-like II"/>
    <property type="match status" value="1"/>
</dbReference>
<evidence type="ECO:0000256" key="4">
    <source>
        <dbReference type="ARBA" id="ARBA00023163"/>
    </source>
</evidence>
<proteinExistence type="inferred from homology"/>
<evidence type="ECO:0000313" key="6">
    <source>
        <dbReference type="EMBL" id="MRW87676.1"/>
    </source>
</evidence>
<protein>
    <submittedName>
        <fullName evidence="6">LysR family transcriptional regulator</fullName>
    </submittedName>
</protein>
<dbReference type="FunFam" id="3.40.190.290:FF:000012">
    <property type="entry name" value="Transcriptional regulator, LysR family"/>
    <property type="match status" value="1"/>
</dbReference>
<dbReference type="AlphaFoldDB" id="A0A844DFC1"/>
<dbReference type="Pfam" id="PF00126">
    <property type="entry name" value="HTH_1"/>
    <property type="match status" value="1"/>
</dbReference>